<dbReference type="InterPro" id="IPR031636">
    <property type="entry name" value="PknG_TPR"/>
</dbReference>
<dbReference type="Gene3D" id="1.25.40.10">
    <property type="entry name" value="Tetratricopeptide repeat domain"/>
    <property type="match status" value="1"/>
</dbReference>
<dbReference type="Pfam" id="PF16918">
    <property type="entry name" value="PknG_TPR"/>
    <property type="match status" value="1"/>
</dbReference>
<evidence type="ECO:0000259" key="10">
    <source>
        <dbReference type="PROSITE" id="PS50011"/>
    </source>
</evidence>
<evidence type="ECO:0000256" key="6">
    <source>
        <dbReference type="ARBA" id="ARBA00022840"/>
    </source>
</evidence>
<sequence>MTAPPTAARCTQPGCSGVIEDGYCNVCGTPAGTSGAGGAAGAAAGANLPLPGAAAGGAHAAGAALGGAVVSPASSRVSTRTSSSRLASAAIGSARTGSRATRRAGTTSTRLRAHRIGAGLTEVPPTPVENPLDAVLPNPEVAEGKRVCPGCGSPVGRSRDGVPGRTKGFCPKCGARFDFDPALSPGDVLGGQYEVVGAIAHGGLGWVYLARDLNVSGRFVVLKGLLNSGDKDAYEAAIAEREFLAEVEHPLIVEIYNFVMSGTGEDAAGYTVMEYVGGKSLKEILKDRQARAGGRIDPLPVDQALAYLIEILPAFGYLHERGLLYCDFKPDNVIQQGDSLKLIDLGGVRRITDETSAIFGTVGYQAPEVPTEGPSVASDIYTIGRTLATLVLDFRGNTTTYVASLPPVSDTPLFAEHDSFYRLLLKACAPDPSDRFASVDELRTQMLGVLREEVAAKPTTTRPLPSTISPYFENPTNDAPDVPLRWDELPRLRVDPSDPMAAWLAGITDPVGRVQALAGATQVTREVKLARVYAAVEAGLANQAEAGAAALLTEDPWEWRALWLQGLHELAAGDPVRARASLNAVYGQVPGELAPKLALAVACEQSDELDVAEQLYLVCGGTDATYTAASAFGLARIRARRRDVAGTLAALDMVPRTRGSYPVARARRAGVLVSTARDYDHLQDALGSIDGVPLSPTLRAELEIAAYEAALRLSGGGASVSTGVRLAGVEIKEGPLRLALEKAYRERARLAETADERIDLVDRANAVRPRTLT</sequence>
<dbReference type="Pfam" id="PF16919">
    <property type="entry name" value="PknG_rubred"/>
    <property type="match status" value="1"/>
</dbReference>
<feature type="domain" description="Protein kinase" evidence="10">
    <location>
        <begin position="193"/>
        <end position="472"/>
    </location>
</feature>
<comment type="catalytic activity">
    <reaction evidence="7">
        <text>L-threonyl-[protein] + ATP = O-phospho-L-threonyl-[protein] + ADP + H(+)</text>
        <dbReference type="Rhea" id="RHEA:46608"/>
        <dbReference type="Rhea" id="RHEA-COMP:11060"/>
        <dbReference type="Rhea" id="RHEA-COMP:11605"/>
        <dbReference type="ChEBI" id="CHEBI:15378"/>
        <dbReference type="ChEBI" id="CHEBI:30013"/>
        <dbReference type="ChEBI" id="CHEBI:30616"/>
        <dbReference type="ChEBI" id="CHEBI:61977"/>
        <dbReference type="ChEBI" id="CHEBI:456216"/>
        <dbReference type="EC" id="2.7.11.1"/>
    </reaction>
</comment>
<keyword evidence="4" id="KW-0547">Nucleotide-binding</keyword>
<evidence type="ECO:0000256" key="9">
    <source>
        <dbReference type="SAM" id="MobiDB-lite"/>
    </source>
</evidence>
<dbReference type="EC" id="2.7.11.1" evidence="1"/>
<dbReference type="GO" id="GO:0005524">
    <property type="term" value="F:ATP binding"/>
    <property type="evidence" value="ECO:0007669"/>
    <property type="project" value="UniProtKB-KW"/>
</dbReference>
<evidence type="ECO:0000256" key="1">
    <source>
        <dbReference type="ARBA" id="ARBA00012513"/>
    </source>
</evidence>
<dbReference type="OrthoDB" id="137117at2"/>
<evidence type="ECO:0000313" key="11">
    <source>
        <dbReference type="EMBL" id="ROR97110.1"/>
    </source>
</evidence>
<name>A0A3N2DBC6_9MICO</name>
<evidence type="ECO:0000256" key="3">
    <source>
        <dbReference type="ARBA" id="ARBA00022679"/>
    </source>
</evidence>
<dbReference type="AlphaFoldDB" id="A0A3N2DBC6"/>
<evidence type="ECO:0000313" key="12">
    <source>
        <dbReference type="Proteomes" id="UP000275356"/>
    </source>
</evidence>
<dbReference type="SUPFAM" id="SSF56112">
    <property type="entry name" value="Protein kinase-like (PK-like)"/>
    <property type="match status" value="1"/>
</dbReference>
<dbReference type="Gene3D" id="3.30.200.20">
    <property type="entry name" value="Phosphorylase Kinase, domain 1"/>
    <property type="match status" value="1"/>
</dbReference>
<organism evidence="11 12">
    <name type="scientific">Salana multivorans</name>
    <dbReference type="NCBI Taxonomy" id="120377"/>
    <lineage>
        <taxon>Bacteria</taxon>
        <taxon>Bacillati</taxon>
        <taxon>Actinomycetota</taxon>
        <taxon>Actinomycetes</taxon>
        <taxon>Micrococcales</taxon>
        <taxon>Beutenbergiaceae</taxon>
        <taxon>Salana</taxon>
    </lineage>
</organism>
<dbReference type="PANTHER" id="PTHR24363:SF0">
    <property type="entry name" value="SERINE_THREONINE KINASE LIKE DOMAIN CONTAINING 1"/>
    <property type="match status" value="1"/>
</dbReference>
<accession>A0A3N2DBC6</accession>
<keyword evidence="5 11" id="KW-0418">Kinase</keyword>
<dbReference type="PANTHER" id="PTHR24363">
    <property type="entry name" value="SERINE/THREONINE PROTEIN KINASE"/>
    <property type="match status" value="1"/>
</dbReference>
<dbReference type="RefSeq" id="WP_123739201.1">
    <property type="nucleotide sequence ID" value="NZ_RKHQ01000001.1"/>
</dbReference>
<feature type="region of interest" description="Disordered" evidence="9">
    <location>
        <begin position="75"/>
        <end position="110"/>
    </location>
</feature>
<dbReference type="InterPro" id="IPR011990">
    <property type="entry name" value="TPR-like_helical_dom_sf"/>
</dbReference>
<keyword evidence="3" id="KW-0808">Transferase</keyword>
<evidence type="ECO:0000256" key="4">
    <source>
        <dbReference type="ARBA" id="ARBA00022741"/>
    </source>
</evidence>
<dbReference type="Pfam" id="PF00069">
    <property type="entry name" value="Pkinase"/>
    <property type="match status" value="1"/>
</dbReference>
<keyword evidence="2" id="KW-0723">Serine/threonine-protein kinase</keyword>
<dbReference type="CDD" id="cd14014">
    <property type="entry name" value="STKc_PknB_like"/>
    <property type="match status" value="1"/>
</dbReference>
<keyword evidence="6" id="KW-0067">ATP-binding</keyword>
<dbReference type="GO" id="GO:0004674">
    <property type="term" value="F:protein serine/threonine kinase activity"/>
    <property type="evidence" value="ECO:0007669"/>
    <property type="project" value="UniProtKB-KW"/>
</dbReference>
<evidence type="ECO:0000256" key="7">
    <source>
        <dbReference type="ARBA" id="ARBA00047899"/>
    </source>
</evidence>
<dbReference type="EMBL" id="RKHQ01000001">
    <property type="protein sequence ID" value="ROR97110.1"/>
    <property type="molecule type" value="Genomic_DNA"/>
</dbReference>
<protein>
    <recommendedName>
        <fullName evidence="1">non-specific serine/threonine protein kinase</fullName>
        <ecNumber evidence="1">2.7.11.1</ecNumber>
    </recommendedName>
</protein>
<dbReference type="PROSITE" id="PS50011">
    <property type="entry name" value="PROTEIN_KINASE_DOM"/>
    <property type="match status" value="1"/>
</dbReference>
<comment type="caution">
    <text evidence="11">The sequence shown here is derived from an EMBL/GenBank/DDBJ whole genome shotgun (WGS) entry which is preliminary data.</text>
</comment>
<proteinExistence type="predicted"/>
<dbReference type="Proteomes" id="UP000275356">
    <property type="component" value="Unassembled WGS sequence"/>
</dbReference>
<reference evidence="11 12" key="1">
    <citation type="submission" date="2018-11" db="EMBL/GenBank/DDBJ databases">
        <title>Sequencing the genomes of 1000 actinobacteria strains.</title>
        <authorList>
            <person name="Klenk H.-P."/>
        </authorList>
    </citation>
    <scope>NUCLEOTIDE SEQUENCE [LARGE SCALE GENOMIC DNA]</scope>
    <source>
        <strain evidence="11 12">DSM 13521</strain>
    </source>
</reference>
<comment type="catalytic activity">
    <reaction evidence="8">
        <text>L-seryl-[protein] + ATP = O-phospho-L-seryl-[protein] + ADP + H(+)</text>
        <dbReference type="Rhea" id="RHEA:17989"/>
        <dbReference type="Rhea" id="RHEA-COMP:9863"/>
        <dbReference type="Rhea" id="RHEA-COMP:11604"/>
        <dbReference type="ChEBI" id="CHEBI:15378"/>
        <dbReference type="ChEBI" id="CHEBI:29999"/>
        <dbReference type="ChEBI" id="CHEBI:30616"/>
        <dbReference type="ChEBI" id="CHEBI:83421"/>
        <dbReference type="ChEBI" id="CHEBI:456216"/>
        <dbReference type="EC" id="2.7.11.1"/>
    </reaction>
</comment>
<dbReference type="InterPro" id="IPR031634">
    <property type="entry name" value="PknG_rubred"/>
</dbReference>
<keyword evidence="12" id="KW-1185">Reference proteome</keyword>
<dbReference type="Gene3D" id="1.10.510.10">
    <property type="entry name" value="Transferase(Phosphotransferase) domain 1"/>
    <property type="match status" value="1"/>
</dbReference>
<gene>
    <name evidence="11" type="ORF">EDD28_1703</name>
</gene>
<evidence type="ECO:0000256" key="5">
    <source>
        <dbReference type="ARBA" id="ARBA00022777"/>
    </source>
</evidence>
<dbReference type="InterPro" id="IPR000719">
    <property type="entry name" value="Prot_kinase_dom"/>
</dbReference>
<evidence type="ECO:0000256" key="2">
    <source>
        <dbReference type="ARBA" id="ARBA00022527"/>
    </source>
</evidence>
<dbReference type="FunFam" id="1.10.510.10:FF:000306">
    <property type="entry name" value="Serine/threonine protein kinase"/>
    <property type="match status" value="1"/>
</dbReference>
<evidence type="ECO:0000256" key="8">
    <source>
        <dbReference type="ARBA" id="ARBA00048679"/>
    </source>
</evidence>
<dbReference type="InterPro" id="IPR011009">
    <property type="entry name" value="Kinase-like_dom_sf"/>
</dbReference>